<evidence type="ECO:0000256" key="6">
    <source>
        <dbReference type="ARBA" id="ARBA00022764"/>
    </source>
</evidence>
<comment type="similarity">
    <text evidence="2">Belongs to the peptidase S1C family.</text>
</comment>
<reference evidence="10" key="1">
    <citation type="submission" date="2018-05" db="EMBL/GenBank/DDBJ databases">
        <authorList>
            <person name="Lanie J.A."/>
            <person name="Ng W.-L."/>
            <person name="Kazmierczak K.M."/>
            <person name="Andrzejewski T.M."/>
            <person name="Davidsen T.M."/>
            <person name="Wayne K.J."/>
            <person name="Tettelin H."/>
            <person name="Glass J.I."/>
            <person name="Rusch D."/>
            <person name="Podicherti R."/>
            <person name="Tsui H.-C.T."/>
            <person name="Winkler M.E."/>
        </authorList>
    </citation>
    <scope>NUCLEOTIDE SEQUENCE</scope>
</reference>
<proteinExistence type="inferred from homology"/>
<evidence type="ECO:0000256" key="1">
    <source>
        <dbReference type="ARBA" id="ARBA00004418"/>
    </source>
</evidence>
<dbReference type="FunFam" id="2.40.10.10:FF:000001">
    <property type="entry name" value="Periplasmic serine protease DegS"/>
    <property type="match status" value="1"/>
</dbReference>
<keyword evidence="3" id="KW-0645">Protease</keyword>
<accession>A0A381NIA5</accession>
<organism evidence="10">
    <name type="scientific">marine metagenome</name>
    <dbReference type="NCBI Taxonomy" id="408172"/>
    <lineage>
        <taxon>unclassified sequences</taxon>
        <taxon>metagenomes</taxon>
        <taxon>ecological metagenomes</taxon>
    </lineage>
</organism>
<dbReference type="InterPro" id="IPR036034">
    <property type="entry name" value="PDZ_sf"/>
</dbReference>
<protein>
    <recommendedName>
        <fullName evidence="9">PDZ domain-containing protein</fullName>
    </recommendedName>
</protein>
<dbReference type="PANTHER" id="PTHR22939">
    <property type="entry name" value="SERINE PROTEASE FAMILY S1C HTRA-RELATED"/>
    <property type="match status" value="1"/>
</dbReference>
<comment type="subcellular location">
    <subcellularLocation>
        <location evidence="1">Periplasm</location>
    </subcellularLocation>
</comment>
<dbReference type="PRINTS" id="PR00834">
    <property type="entry name" value="PROTEASES2C"/>
</dbReference>
<dbReference type="Gene3D" id="2.30.42.10">
    <property type="match status" value="2"/>
</dbReference>
<evidence type="ECO:0000256" key="8">
    <source>
        <dbReference type="ARBA" id="ARBA00022825"/>
    </source>
</evidence>
<evidence type="ECO:0000313" key="10">
    <source>
        <dbReference type="EMBL" id="SUZ54129.1"/>
    </source>
</evidence>
<dbReference type="InterPro" id="IPR001940">
    <property type="entry name" value="Peptidase_S1C"/>
</dbReference>
<dbReference type="InterPro" id="IPR001478">
    <property type="entry name" value="PDZ"/>
</dbReference>
<keyword evidence="6" id="KW-0574">Periplasm</keyword>
<evidence type="ECO:0000256" key="4">
    <source>
        <dbReference type="ARBA" id="ARBA00022729"/>
    </source>
</evidence>
<dbReference type="CDD" id="cd10839">
    <property type="entry name" value="cpPDZ1_DegP-like"/>
    <property type="match status" value="1"/>
</dbReference>
<dbReference type="Pfam" id="PF13365">
    <property type="entry name" value="Trypsin_2"/>
    <property type="match status" value="1"/>
</dbReference>
<keyword evidence="7" id="KW-0378">Hydrolase</keyword>
<dbReference type="GO" id="GO:0006508">
    <property type="term" value="P:proteolysis"/>
    <property type="evidence" value="ECO:0007669"/>
    <property type="project" value="UniProtKB-KW"/>
</dbReference>
<keyword evidence="8" id="KW-0720">Serine protease</keyword>
<dbReference type="PANTHER" id="PTHR22939:SF129">
    <property type="entry name" value="SERINE PROTEASE HTRA2, MITOCHONDRIAL"/>
    <property type="match status" value="1"/>
</dbReference>
<gene>
    <name evidence="10" type="ORF">METZ01_LOCUS6983</name>
</gene>
<evidence type="ECO:0000259" key="9">
    <source>
        <dbReference type="PROSITE" id="PS50106"/>
    </source>
</evidence>
<keyword evidence="4" id="KW-0732">Signal</keyword>
<dbReference type="InterPro" id="IPR011782">
    <property type="entry name" value="Pept_S1C_Do"/>
</dbReference>
<dbReference type="Gene3D" id="2.40.10.120">
    <property type="match status" value="1"/>
</dbReference>
<dbReference type="PROSITE" id="PS50106">
    <property type="entry name" value="PDZ"/>
    <property type="match status" value="2"/>
</dbReference>
<evidence type="ECO:0000256" key="7">
    <source>
        <dbReference type="ARBA" id="ARBA00022801"/>
    </source>
</evidence>
<evidence type="ECO:0000256" key="5">
    <source>
        <dbReference type="ARBA" id="ARBA00022737"/>
    </source>
</evidence>
<keyword evidence="5" id="KW-0677">Repeat</keyword>
<evidence type="ECO:0000256" key="3">
    <source>
        <dbReference type="ARBA" id="ARBA00022670"/>
    </source>
</evidence>
<dbReference type="InterPro" id="IPR041489">
    <property type="entry name" value="PDZ_6"/>
</dbReference>
<feature type="domain" description="PDZ" evidence="9">
    <location>
        <begin position="259"/>
        <end position="350"/>
    </location>
</feature>
<dbReference type="EMBL" id="UINC01000369">
    <property type="protein sequence ID" value="SUZ54129.1"/>
    <property type="molecule type" value="Genomic_DNA"/>
</dbReference>
<sequence>MKTLIRQTITCASIMLLLGPMQSNGAGLPLALDGETLPSLAPMLEDVLPSVVNISTEGRVSAGSSPFQSDPFFERFFNMMPDSQPRQRRTQSLGSGVIIDSESGYVVTNHHVIENADQIRVRLDDGRSFEAKVVGADPEADVAVIQIPAQGLKAINIGDSDSLRVGDFVVAIGNPFGLSQTATSGIVSALGRSGLGIEGYEDFIQTDASINQGNSGGALVNLRGELIGVNTAILARGGGNVGIGFAIPVNMVVSLTAQIIEFGEVRRGRLGVHIQDLTPELAQAFGVEAGSGALISKVIPDSAAKAADLREGDVITMVNGRAIKGATELRNVIGLARADEEIELTYIRDRKSFNKKIRIRAVVAESGRGIQISESFEGARLEDVDDSSSQNGQPGIRVVEVASGSAAWQAGLRSGDIILSVNRQWVFSLEDLVQIVNGRTSGLLLNIQRGESALFLVIP</sequence>
<dbReference type="NCBIfam" id="TIGR02037">
    <property type="entry name" value="degP_htrA_DO"/>
    <property type="match status" value="1"/>
</dbReference>
<dbReference type="SUPFAM" id="SSF50156">
    <property type="entry name" value="PDZ domain-like"/>
    <property type="match status" value="2"/>
</dbReference>
<feature type="domain" description="PDZ" evidence="9">
    <location>
        <begin position="360"/>
        <end position="451"/>
    </location>
</feature>
<name>A0A381NIA5_9ZZZZ</name>
<dbReference type="GO" id="GO:0042597">
    <property type="term" value="C:periplasmic space"/>
    <property type="evidence" value="ECO:0007669"/>
    <property type="project" value="UniProtKB-SubCell"/>
</dbReference>
<dbReference type="AlphaFoldDB" id="A0A381NIA5"/>
<dbReference type="SMART" id="SM00228">
    <property type="entry name" value="PDZ"/>
    <property type="match status" value="2"/>
</dbReference>
<dbReference type="Pfam" id="PF17820">
    <property type="entry name" value="PDZ_6"/>
    <property type="match status" value="1"/>
</dbReference>
<evidence type="ECO:0000256" key="2">
    <source>
        <dbReference type="ARBA" id="ARBA00010541"/>
    </source>
</evidence>
<dbReference type="FunFam" id="2.40.10.120:FF:000001">
    <property type="entry name" value="Periplasmic serine endoprotease DegP-like"/>
    <property type="match status" value="1"/>
</dbReference>
<dbReference type="GO" id="GO:0004252">
    <property type="term" value="F:serine-type endopeptidase activity"/>
    <property type="evidence" value="ECO:0007669"/>
    <property type="project" value="InterPro"/>
</dbReference>
<dbReference type="SUPFAM" id="SSF50494">
    <property type="entry name" value="Trypsin-like serine proteases"/>
    <property type="match status" value="1"/>
</dbReference>
<dbReference type="Pfam" id="PF13180">
    <property type="entry name" value="PDZ_2"/>
    <property type="match status" value="1"/>
</dbReference>
<dbReference type="InterPro" id="IPR009003">
    <property type="entry name" value="Peptidase_S1_PA"/>
</dbReference>